<protein>
    <submittedName>
        <fullName evidence="1">Uncharacterized protein</fullName>
    </submittedName>
</protein>
<name>A0A3M7RN24_BRAPC</name>
<proteinExistence type="predicted"/>
<dbReference type="EMBL" id="REGN01003053">
    <property type="protein sequence ID" value="RNA24757.1"/>
    <property type="molecule type" value="Genomic_DNA"/>
</dbReference>
<gene>
    <name evidence="1" type="ORF">BpHYR1_000451</name>
</gene>
<organism evidence="1 2">
    <name type="scientific">Brachionus plicatilis</name>
    <name type="common">Marine rotifer</name>
    <name type="synonym">Brachionus muelleri</name>
    <dbReference type="NCBI Taxonomy" id="10195"/>
    <lineage>
        <taxon>Eukaryota</taxon>
        <taxon>Metazoa</taxon>
        <taxon>Spiralia</taxon>
        <taxon>Gnathifera</taxon>
        <taxon>Rotifera</taxon>
        <taxon>Eurotatoria</taxon>
        <taxon>Monogononta</taxon>
        <taxon>Pseudotrocha</taxon>
        <taxon>Ploima</taxon>
        <taxon>Brachionidae</taxon>
        <taxon>Brachionus</taxon>
    </lineage>
</organism>
<dbReference type="AlphaFoldDB" id="A0A3M7RN24"/>
<comment type="caution">
    <text evidence="1">The sequence shown here is derived from an EMBL/GenBank/DDBJ whole genome shotgun (WGS) entry which is preliminary data.</text>
</comment>
<dbReference type="Proteomes" id="UP000276133">
    <property type="component" value="Unassembled WGS sequence"/>
</dbReference>
<sequence length="178" mass="18462">MAASISCLRSSSTLVRVSNLSGSVSPPTLATLADTVLILTRNNFDVNASFTTNTSVATISFCLGSLLSTRCVGLAMANDCTALISSLSGPFILAASKQHQYDHLICGHLQNVFTSAVLLIGRIGGAKCRLQSQLSAAVFAQVEAFKGVKGGACLHWQIAFGQYGLLSGPKTGGEHSAI</sequence>
<evidence type="ECO:0000313" key="2">
    <source>
        <dbReference type="Proteomes" id="UP000276133"/>
    </source>
</evidence>
<accession>A0A3M7RN24</accession>
<keyword evidence="2" id="KW-1185">Reference proteome</keyword>
<evidence type="ECO:0000313" key="1">
    <source>
        <dbReference type="EMBL" id="RNA24757.1"/>
    </source>
</evidence>
<reference evidence="1 2" key="1">
    <citation type="journal article" date="2018" name="Sci. Rep.">
        <title>Genomic signatures of local adaptation to the degree of environmental predictability in rotifers.</title>
        <authorList>
            <person name="Franch-Gras L."/>
            <person name="Hahn C."/>
            <person name="Garcia-Roger E.M."/>
            <person name="Carmona M.J."/>
            <person name="Serra M."/>
            <person name="Gomez A."/>
        </authorList>
    </citation>
    <scope>NUCLEOTIDE SEQUENCE [LARGE SCALE GENOMIC DNA]</scope>
    <source>
        <strain evidence="1">HYR1</strain>
    </source>
</reference>